<accession>A0A327RG45</accession>
<sequence length="240" mass="26549">MKTKLKICYLIVFSVLLISCEKDTITASEEITTKDYEFSAYTSLEVNDNFKVYINFSDTEEKLRVQANDNLHEYILVNKESNKLTVKLDNVRRIKGQETLNVFITTKSIDNFTVKGNAKLELEDPLEADNLKIYLSGNSFFTGALATEKLNLVSSGNCMIDFSGSVKNMEVELDGNCELSDYDLSVDTLKIDLSGNSNAYLTVNNSISIDASGNSVLSYKGIATIAHQNLSSGSKIVKKG</sequence>
<protein>
    <submittedName>
        <fullName evidence="2">Putative autotransporter adhesin-like protein</fullName>
    </submittedName>
</protein>
<dbReference type="Proteomes" id="UP000249696">
    <property type="component" value="Unassembled WGS sequence"/>
</dbReference>
<reference evidence="2 3" key="1">
    <citation type="submission" date="2018-06" db="EMBL/GenBank/DDBJ databases">
        <title>Genomic Encyclopedia of Archaeal and Bacterial Type Strains, Phase II (KMG-II): from individual species to whole genera.</title>
        <authorList>
            <person name="Goeker M."/>
        </authorList>
    </citation>
    <scope>NUCLEOTIDE SEQUENCE [LARGE SCALE GENOMIC DNA]</scope>
    <source>
        <strain evidence="2 3">DSM 23522</strain>
    </source>
</reference>
<proteinExistence type="predicted"/>
<evidence type="ECO:0000313" key="3">
    <source>
        <dbReference type="Proteomes" id="UP000249696"/>
    </source>
</evidence>
<dbReference type="InterPro" id="IPR021255">
    <property type="entry name" value="DUF2807"/>
</dbReference>
<dbReference type="Pfam" id="PF10988">
    <property type="entry name" value="DUF2807"/>
    <property type="match status" value="1"/>
</dbReference>
<organism evidence="2 3">
    <name type="scientific">Arenibacter echinorum</name>
    <dbReference type="NCBI Taxonomy" id="440515"/>
    <lineage>
        <taxon>Bacteria</taxon>
        <taxon>Pseudomonadati</taxon>
        <taxon>Bacteroidota</taxon>
        <taxon>Flavobacteriia</taxon>
        <taxon>Flavobacteriales</taxon>
        <taxon>Flavobacteriaceae</taxon>
        <taxon>Arenibacter</taxon>
    </lineage>
</organism>
<dbReference type="OrthoDB" id="1444301at2"/>
<dbReference type="RefSeq" id="WP_111622221.1">
    <property type="nucleotide sequence ID" value="NZ_QLLN01000001.1"/>
</dbReference>
<dbReference type="PROSITE" id="PS51257">
    <property type="entry name" value="PROKAR_LIPOPROTEIN"/>
    <property type="match status" value="1"/>
</dbReference>
<keyword evidence="3" id="KW-1185">Reference proteome</keyword>
<gene>
    <name evidence="2" type="ORF">LV92_00694</name>
</gene>
<name>A0A327RG45_9FLAO</name>
<dbReference type="Gene3D" id="2.160.20.120">
    <property type="match status" value="1"/>
</dbReference>
<evidence type="ECO:0000313" key="2">
    <source>
        <dbReference type="EMBL" id="RAJ15990.1"/>
    </source>
</evidence>
<feature type="domain" description="Putative auto-transporter adhesin head GIN" evidence="1">
    <location>
        <begin position="40"/>
        <end position="221"/>
    </location>
</feature>
<evidence type="ECO:0000259" key="1">
    <source>
        <dbReference type="Pfam" id="PF10988"/>
    </source>
</evidence>
<comment type="caution">
    <text evidence="2">The sequence shown here is derived from an EMBL/GenBank/DDBJ whole genome shotgun (WGS) entry which is preliminary data.</text>
</comment>
<dbReference type="EMBL" id="QLLN01000001">
    <property type="protein sequence ID" value="RAJ15990.1"/>
    <property type="molecule type" value="Genomic_DNA"/>
</dbReference>
<dbReference type="AlphaFoldDB" id="A0A327RG45"/>